<comment type="caution">
    <text evidence="6">The sequence shown here is derived from an EMBL/GenBank/DDBJ whole genome shotgun (WGS) entry which is preliminary data.</text>
</comment>
<dbReference type="RefSeq" id="WP_186871914.1">
    <property type="nucleotide sequence ID" value="NZ_JACOOR010000004.1"/>
</dbReference>
<dbReference type="PIRSF" id="PIRSF002741">
    <property type="entry name" value="MppA"/>
    <property type="match status" value="1"/>
</dbReference>
<dbReference type="PROSITE" id="PS01040">
    <property type="entry name" value="SBP_BACTERIAL_5"/>
    <property type="match status" value="1"/>
</dbReference>
<feature type="signal peptide" evidence="4">
    <location>
        <begin position="1"/>
        <end position="20"/>
    </location>
</feature>
<organism evidence="6 7">
    <name type="scientific">Anaerosacchariphilus hominis</name>
    <dbReference type="NCBI Taxonomy" id="2763017"/>
    <lineage>
        <taxon>Bacteria</taxon>
        <taxon>Bacillati</taxon>
        <taxon>Bacillota</taxon>
        <taxon>Clostridia</taxon>
        <taxon>Lachnospirales</taxon>
        <taxon>Lachnospiraceae</taxon>
        <taxon>Anaerosacchariphilus</taxon>
    </lineage>
</organism>
<sequence length="527" mass="57451">MKKRILTMLLASVLSASLLAGCGGFKESAANTEKGTEETSESTQADAGEKHLNMAYHSEIKNLDPAASSWETKRIGVGENLFRINDDLQLEPWLADSYEQVDDLTWKITLKDGIKFSNGKELTGEAAKACLDRTCEKNQRAVTMLNIASIEAEGQTLTITTNDVNAALLNNLADLVGTILDVDTLEGENAIPVGTGPFVIASMEEGKMELVANKDYWDGVPKLDSVTIKYILDGNAQAMALDNGEIDLAFQLPTENIIQFMDSDKITVTSNTGSRSQILYFDYTNEFLADHSVREAISSAIDREAFANVINKGNSEAATAIFPVSFSYGKVPGVSYDVEHAKKLLADAGYKDNDGDGVLDKNGKALSFNLYTYGEHGTLLATFAEAIQASLKEIGIAINIETNDYDAHTNILKAGGFDLALNSYIMAPVADPQYFCDIMLRTGADYNYGKYSDEKVDELIAQLDKEFDAVKREELAKEIQAVEVEDCGFFTLGHLKYQIAANNKVSGYSTQATEAYILTKDTDIAAE</sequence>
<gene>
    <name evidence="6" type="ORF">H8S44_07430</name>
</gene>
<dbReference type="AlphaFoldDB" id="A0A923LCI0"/>
<dbReference type="GO" id="GO:0015833">
    <property type="term" value="P:peptide transport"/>
    <property type="evidence" value="ECO:0007669"/>
    <property type="project" value="TreeGrafter"/>
</dbReference>
<proteinExistence type="inferred from homology"/>
<dbReference type="InterPro" id="IPR023765">
    <property type="entry name" value="SBP_5_CS"/>
</dbReference>
<dbReference type="SUPFAM" id="SSF53850">
    <property type="entry name" value="Periplasmic binding protein-like II"/>
    <property type="match status" value="1"/>
</dbReference>
<dbReference type="PROSITE" id="PS51257">
    <property type="entry name" value="PROKAR_LIPOPROTEIN"/>
    <property type="match status" value="1"/>
</dbReference>
<evidence type="ECO:0000256" key="3">
    <source>
        <dbReference type="ARBA" id="ARBA00022729"/>
    </source>
</evidence>
<dbReference type="CDD" id="cd08490">
    <property type="entry name" value="PBP2_NikA_DppA_OppA_like_3"/>
    <property type="match status" value="1"/>
</dbReference>
<evidence type="ECO:0000313" key="7">
    <source>
        <dbReference type="Proteomes" id="UP000649345"/>
    </source>
</evidence>
<feature type="domain" description="Solute-binding protein family 5" evidence="5">
    <location>
        <begin position="90"/>
        <end position="444"/>
    </location>
</feature>
<evidence type="ECO:0000256" key="4">
    <source>
        <dbReference type="SAM" id="SignalP"/>
    </source>
</evidence>
<dbReference type="InterPro" id="IPR000914">
    <property type="entry name" value="SBP_5_dom"/>
</dbReference>
<evidence type="ECO:0000256" key="2">
    <source>
        <dbReference type="ARBA" id="ARBA00005695"/>
    </source>
</evidence>
<dbReference type="GO" id="GO:0043190">
    <property type="term" value="C:ATP-binding cassette (ABC) transporter complex"/>
    <property type="evidence" value="ECO:0007669"/>
    <property type="project" value="InterPro"/>
</dbReference>
<dbReference type="InterPro" id="IPR039424">
    <property type="entry name" value="SBP_5"/>
</dbReference>
<dbReference type="PANTHER" id="PTHR30290">
    <property type="entry name" value="PERIPLASMIC BINDING COMPONENT OF ABC TRANSPORTER"/>
    <property type="match status" value="1"/>
</dbReference>
<dbReference type="Pfam" id="PF00496">
    <property type="entry name" value="SBP_bac_5"/>
    <property type="match status" value="1"/>
</dbReference>
<evidence type="ECO:0000313" key="6">
    <source>
        <dbReference type="EMBL" id="MBC5659597.1"/>
    </source>
</evidence>
<keyword evidence="3 4" id="KW-0732">Signal</keyword>
<comment type="subcellular location">
    <subcellularLocation>
        <location evidence="1">Cell membrane</location>
        <topology evidence="1">Lipid-anchor</topology>
    </subcellularLocation>
</comment>
<name>A0A923LCI0_9FIRM</name>
<comment type="similarity">
    <text evidence="2">Belongs to the bacterial solute-binding protein 5 family.</text>
</comment>
<keyword evidence="7" id="KW-1185">Reference proteome</keyword>
<dbReference type="Proteomes" id="UP000649345">
    <property type="component" value="Unassembled WGS sequence"/>
</dbReference>
<protein>
    <submittedName>
        <fullName evidence="6">ABC transporter substrate-binding protein</fullName>
    </submittedName>
</protein>
<reference evidence="6" key="1">
    <citation type="submission" date="2020-08" db="EMBL/GenBank/DDBJ databases">
        <title>Genome public.</title>
        <authorList>
            <person name="Liu C."/>
            <person name="Sun Q."/>
        </authorList>
    </citation>
    <scope>NUCLEOTIDE SEQUENCE</scope>
    <source>
        <strain evidence="6">NSJ-68</strain>
    </source>
</reference>
<dbReference type="GO" id="GO:0042597">
    <property type="term" value="C:periplasmic space"/>
    <property type="evidence" value="ECO:0007669"/>
    <property type="project" value="UniProtKB-ARBA"/>
</dbReference>
<accession>A0A923LCI0</accession>
<dbReference type="PANTHER" id="PTHR30290:SF81">
    <property type="entry name" value="OLIGOPEPTIDE-BINDING PROTEIN OPPA"/>
    <property type="match status" value="1"/>
</dbReference>
<feature type="chain" id="PRO_5039260497" evidence="4">
    <location>
        <begin position="21"/>
        <end position="527"/>
    </location>
</feature>
<evidence type="ECO:0000256" key="1">
    <source>
        <dbReference type="ARBA" id="ARBA00004193"/>
    </source>
</evidence>
<evidence type="ECO:0000259" key="5">
    <source>
        <dbReference type="Pfam" id="PF00496"/>
    </source>
</evidence>
<dbReference type="Gene3D" id="3.40.190.10">
    <property type="entry name" value="Periplasmic binding protein-like II"/>
    <property type="match status" value="1"/>
</dbReference>
<dbReference type="Gene3D" id="3.10.105.10">
    <property type="entry name" value="Dipeptide-binding Protein, Domain 3"/>
    <property type="match status" value="1"/>
</dbReference>
<dbReference type="GO" id="GO:1904680">
    <property type="term" value="F:peptide transmembrane transporter activity"/>
    <property type="evidence" value="ECO:0007669"/>
    <property type="project" value="TreeGrafter"/>
</dbReference>
<dbReference type="InterPro" id="IPR030678">
    <property type="entry name" value="Peptide/Ni-bd"/>
</dbReference>
<dbReference type="EMBL" id="JACOOR010000004">
    <property type="protein sequence ID" value="MBC5659597.1"/>
    <property type="molecule type" value="Genomic_DNA"/>
</dbReference>